<dbReference type="GO" id="GO:0008168">
    <property type="term" value="F:methyltransferase activity"/>
    <property type="evidence" value="ECO:0007669"/>
    <property type="project" value="UniProtKB-KW"/>
</dbReference>
<sequence>MNKMTRRFEQMLEPAGIRLNGSDPWDVQVHNQDLFLRIARDGTLGLGEAYMDGWWDCEALDQMITRGFRAGLEDKVRNNLRFLIYIVGFRLFNRQSRARAFQVGEQHYDIGNDVFEQMLDSHMNYSCGFWESARSLDEAQIAKMEMICAKLQLEAGMKVLDIGCGWGGLAGWMARHYGVHVTGVTVSVEQAKLARERCADLLVNIDVRDYREIEGQFDRIVSVGMFEHVGQKNYRTFFSKTRSLLKSQGLFLLHTIGAGRDGFATDRWIEKYIFPNGVLPPASALARHAGAFFTIEDWHNFGADYDPTLMAWYHNFNEAWPTLKAHYGERFKRMFDYYLLASAGSFRSRENHLWQLVLSAGGLDGGYRTPRWSPAD</sequence>
<dbReference type="InterPro" id="IPR050723">
    <property type="entry name" value="CFA/CMAS"/>
</dbReference>
<evidence type="ECO:0000256" key="2">
    <source>
        <dbReference type="ARBA" id="ARBA00022603"/>
    </source>
</evidence>
<dbReference type="PIRSF" id="PIRSF003085">
    <property type="entry name" value="CMAS"/>
    <property type="match status" value="1"/>
</dbReference>
<dbReference type="InterPro" id="IPR029063">
    <property type="entry name" value="SAM-dependent_MTases_sf"/>
</dbReference>
<evidence type="ECO:0000313" key="6">
    <source>
        <dbReference type="EMBL" id="SVC26695.1"/>
    </source>
</evidence>
<dbReference type="GO" id="GO:0032259">
    <property type="term" value="P:methylation"/>
    <property type="evidence" value="ECO:0007669"/>
    <property type="project" value="UniProtKB-KW"/>
</dbReference>
<keyword evidence="3" id="KW-0808">Transferase</keyword>
<dbReference type="PANTHER" id="PTHR43667:SF1">
    <property type="entry name" value="CYCLOPROPANE-FATTY-ACYL-PHOSPHOLIPID SYNTHASE"/>
    <property type="match status" value="1"/>
</dbReference>
<evidence type="ECO:0000256" key="5">
    <source>
        <dbReference type="ARBA" id="ARBA00023098"/>
    </source>
</evidence>
<keyword evidence="5" id="KW-0443">Lipid metabolism</keyword>
<organism evidence="6">
    <name type="scientific">marine metagenome</name>
    <dbReference type="NCBI Taxonomy" id="408172"/>
    <lineage>
        <taxon>unclassified sequences</taxon>
        <taxon>metagenomes</taxon>
        <taxon>ecological metagenomes</taxon>
    </lineage>
</organism>
<feature type="non-terminal residue" evidence="6">
    <location>
        <position position="376"/>
    </location>
</feature>
<dbReference type="InterPro" id="IPR003333">
    <property type="entry name" value="CMAS"/>
</dbReference>
<dbReference type="GO" id="GO:0008610">
    <property type="term" value="P:lipid biosynthetic process"/>
    <property type="evidence" value="ECO:0007669"/>
    <property type="project" value="InterPro"/>
</dbReference>
<keyword evidence="2" id="KW-0489">Methyltransferase</keyword>
<keyword evidence="4" id="KW-0949">S-adenosyl-L-methionine</keyword>
<dbReference type="SUPFAM" id="SSF53335">
    <property type="entry name" value="S-adenosyl-L-methionine-dependent methyltransferases"/>
    <property type="match status" value="1"/>
</dbReference>
<dbReference type="EMBL" id="UINC01082169">
    <property type="protein sequence ID" value="SVC26695.1"/>
    <property type="molecule type" value="Genomic_DNA"/>
</dbReference>
<evidence type="ECO:0008006" key="7">
    <source>
        <dbReference type="Google" id="ProtNLM"/>
    </source>
</evidence>
<accession>A0A382KSZ3</accession>
<dbReference type="CDD" id="cd02440">
    <property type="entry name" value="AdoMet_MTases"/>
    <property type="match status" value="1"/>
</dbReference>
<evidence type="ECO:0000256" key="4">
    <source>
        <dbReference type="ARBA" id="ARBA00022691"/>
    </source>
</evidence>
<dbReference type="Pfam" id="PF02353">
    <property type="entry name" value="CMAS"/>
    <property type="match status" value="1"/>
</dbReference>
<dbReference type="NCBIfam" id="NF008686">
    <property type="entry name" value="PRK11705.1"/>
    <property type="match status" value="1"/>
</dbReference>
<dbReference type="PANTHER" id="PTHR43667">
    <property type="entry name" value="CYCLOPROPANE-FATTY-ACYL-PHOSPHOLIPID SYNTHASE"/>
    <property type="match status" value="1"/>
</dbReference>
<comment type="similarity">
    <text evidence="1">Belongs to the CFA/CMAS family.</text>
</comment>
<dbReference type="Gene3D" id="3.40.50.150">
    <property type="entry name" value="Vaccinia Virus protein VP39"/>
    <property type="match status" value="1"/>
</dbReference>
<name>A0A382KSZ3_9ZZZZ</name>
<protein>
    <recommendedName>
        <fullName evidence="7">Cyclopropane-fatty-acyl-phospholipid synthase</fullName>
    </recommendedName>
</protein>
<dbReference type="AlphaFoldDB" id="A0A382KSZ3"/>
<gene>
    <name evidence="6" type="ORF">METZ01_LOCUS279549</name>
</gene>
<proteinExistence type="inferred from homology"/>
<evidence type="ECO:0000256" key="1">
    <source>
        <dbReference type="ARBA" id="ARBA00010815"/>
    </source>
</evidence>
<reference evidence="6" key="1">
    <citation type="submission" date="2018-05" db="EMBL/GenBank/DDBJ databases">
        <authorList>
            <person name="Lanie J.A."/>
            <person name="Ng W.-L."/>
            <person name="Kazmierczak K.M."/>
            <person name="Andrzejewski T.M."/>
            <person name="Davidsen T.M."/>
            <person name="Wayne K.J."/>
            <person name="Tettelin H."/>
            <person name="Glass J.I."/>
            <person name="Rusch D."/>
            <person name="Podicherti R."/>
            <person name="Tsui H.-C.T."/>
            <person name="Winkler M.E."/>
        </authorList>
    </citation>
    <scope>NUCLEOTIDE SEQUENCE</scope>
</reference>
<evidence type="ECO:0000256" key="3">
    <source>
        <dbReference type="ARBA" id="ARBA00022679"/>
    </source>
</evidence>